<dbReference type="Pfam" id="PF00096">
    <property type="entry name" value="zf-C2H2"/>
    <property type="match status" value="1"/>
</dbReference>
<dbReference type="InterPro" id="IPR036236">
    <property type="entry name" value="Znf_C2H2_sf"/>
</dbReference>
<reference evidence="3" key="1">
    <citation type="submission" date="2025-08" db="UniProtKB">
        <authorList>
            <consortium name="Ensembl"/>
        </authorList>
    </citation>
    <scope>IDENTIFICATION</scope>
</reference>
<feature type="domain" description="C2H2-type" evidence="2">
    <location>
        <begin position="184"/>
        <end position="213"/>
    </location>
</feature>
<dbReference type="SMART" id="SM00355">
    <property type="entry name" value="ZnF_C2H2"/>
    <property type="match status" value="5"/>
</dbReference>
<protein>
    <recommendedName>
        <fullName evidence="2">C2H2-type domain-containing protein</fullName>
    </recommendedName>
</protein>
<dbReference type="Ensembl" id="ENSLLET00000001301.1">
    <property type="protein sequence ID" value="ENSLLEP00000001237.1"/>
    <property type="gene ID" value="ENSLLEG00000000796.1"/>
</dbReference>
<organism evidence="3 4">
    <name type="scientific">Leptobrachium leishanense</name>
    <name type="common">Leishan spiny toad</name>
    <dbReference type="NCBI Taxonomy" id="445787"/>
    <lineage>
        <taxon>Eukaryota</taxon>
        <taxon>Metazoa</taxon>
        <taxon>Chordata</taxon>
        <taxon>Craniata</taxon>
        <taxon>Vertebrata</taxon>
        <taxon>Euteleostomi</taxon>
        <taxon>Amphibia</taxon>
        <taxon>Batrachia</taxon>
        <taxon>Anura</taxon>
        <taxon>Pelobatoidea</taxon>
        <taxon>Megophryidae</taxon>
        <taxon>Leptobrachium</taxon>
    </lineage>
</organism>
<dbReference type="AlphaFoldDB" id="A0A8C5LRF0"/>
<dbReference type="PANTHER" id="PTHR46179">
    <property type="entry name" value="ZINC FINGER PROTEIN"/>
    <property type="match status" value="1"/>
</dbReference>
<dbReference type="GO" id="GO:0008270">
    <property type="term" value="F:zinc ion binding"/>
    <property type="evidence" value="ECO:0007669"/>
    <property type="project" value="UniProtKB-KW"/>
</dbReference>
<dbReference type="SUPFAM" id="SSF57667">
    <property type="entry name" value="beta-beta-alpha zinc fingers"/>
    <property type="match status" value="3"/>
</dbReference>
<keyword evidence="1" id="KW-0863">Zinc-finger</keyword>
<feature type="domain" description="C2H2-type" evidence="2">
    <location>
        <begin position="153"/>
        <end position="183"/>
    </location>
</feature>
<sequence>MWQRRSPIAEATLVGLRLMKPLGQRVFKCSSTGCGSTFKKEWRLVEHMYQHTGQKPWKCNKPQCGQCHFGLKKHKCPKAECKAAFRTKKCLKRHLLYKHGGDAPLKCSIEGCNGTFRKRHALRTHLAEHSKERQDPNSLWRHKASHAKVKVIFSCPRDDCKETFGTVFNLTHHVRKVHLGLQTHRCYHSGCNRTFCMRKSLLRHLVCHDPERKKLKLKFVMSKKPRYQGANHTLPSVEQDLSRLFNEKLQSRFRILKESNLSGLFNERQLRDPADPEANLSGLFQLPPNRIKVEKTA</sequence>
<reference evidence="3" key="2">
    <citation type="submission" date="2025-09" db="UniProtKB">
        <authorList>
            <consortium name="Ensembl"/>
        </authorList>
    </citation>
    <scope>IDENTIFICATION</scope>
</reference>
<dbReference type="GeneTree" id="ENSGT00940000168143"/>
<keyword evidence="1" id="KW-0479">Metal-binding</keyword>
<dbReference type="PROSITE" id="PS50157">
    <property type="entry name" value="ZINC_FINGER_C2H2_2"/>
    <property type="match status" value="5"/>
</dbReference>
<evidence type="ECO:0000256" key="1">
    <source>
        <dbReference type="PROSITE-ProRule" id="PRU00042"/>
    </source>
</evidence>
<dbReference type="OrthoDB" id="2687452at2759"/>
<keyword evidence="1" id="KW-0862">Zinc</keyword>
<dbReference type="Gene3D" id="3.30.160.60">
    <property type="entry name" value="Classic Zinc Finger"/>
    <property type="match status" value="3"/>
</dbReference>
<dbReference type="PROSITE" id="PS00028">
    <property type="entry name" value="ZINC_FINGER_C2H2_1"/>
    <property type="match status" value="5"/>
</dbReference>
<evidence type="ECO:0000313" key="3">
    <source>
        <dbReference type="Ensembl" id="ENSLLEP00000001237.1"/>
    </source>
</evidence>
<name>A0A8C5LRF0_9ANUR</name>
<dbReference type="InterPro" id="IPR013087">
    <property type="entry name" value="Znf_C2H2_type"/>
</dbReference>
<evidence type="ECO:0000259" key="2">
    <source>
        <dbReference type="PROSITE" id="PS50157"/>
    </source>
</evidence>
<evidence type="ECO:0000313" key="4">
    <source>
        <dbReference type="Proteomes" id="UP000694569"/>
    </source>
</evidence>
<dbReference type="GO" id="GO:0005634">
    <property type="term" value="C:nucleus"/>
    <property type="evidence" value="ECO:0007669"/>
    <property type="project" value="TreeGrafter"/>
</dbReference>
<keyword evidence="4" id="KW-1185">Reference proteome</keyword>
<feature type="domain" description="C2H2-type" evidence="2">
    <location>
        <begin position="74"/>
        <end position="104"/>
    </location>
</feature>
<dbReference type="PANTHER" id="PTHR46179:SF28">
    <property type="entry name" value="SI:DKEY-208K4.2 PROTEIN"/>
    <property type="match status" value="1"/>
</dbReference>
<accession>A0A8C5LRF0</accession>
<dbReference type="InterPro" id="IPR051061">
    <property type="entry name" value="Zinc_finger_trans_reg"/>
</dbReference>
<feature type="domain" description="C2H2-type" evidence="2">
    <location>
        <begin position="105"/>
        <end position="134"/>
    </location>
</feature>
<proteinExistence type="predicted"/>
<feature type="domain" description="C2H2-type" evidence="2">
    <location>
        <begin position="27"/>
        <end position="56"/>
    </location>
</feature>
<dbReference type="Proteomes" id="UP000694569">
    <property type="component" value="Unplaced"/>
</dbReference>